<dbReference type="KEGG" id="sbal:HUE88_05905"/>
<dbReference type="Gene3D" id="1.10.260.40">
    <property type="entry name" value="lambda repressor-like DNA-binding domains"/>
    <property type="match status" value="1"/>
</dbReference>
<dbReference type="AlphaFoldDB" id="A0A7S7LXK5"/>
<dbReference type="Proteomes" id="UP000593994">
    <property type="component" value="Chromosome"/>
</dbReference>
<evidence type="ECO:0008006" key="3">
    <source>
        <dbReference type="Google" id="ProtNLM"/>
    </source>
</evidence>
<gene>
    <name evidence="1" type="ORF">HUE88_05905</name>
</gene>
<dbReference type="GO" id="GO:0003677">
    <property type="term" value="F:DNA binding"/>
    <property type="evidence" value="ECO:0007669"/>
    <property type="project" value="InterPro"/>
</dbReference>
<reference evidence="1 2" key="1">
    <citation type="submission" date="2020-05" db="EMBL/GenBank/DDBJ databases">
        <title>Sulfurimonas marisnigri, sp. nov., and Sulfurimonas baltica, sp. nov., manganese oxide reducing chemolithoautotrophs of the class Epsilonproteobacteria isolated from the pelagic redoxclines of the Black and Baltic Seas and emended description of the genus Sulfurimonas.</title>
        <authorList>
            <person name="Henkel J.V."/>
            <person name="Laudan C."/>
            <person name="Werner J."/>
            <person name="Neu T."/>
            <person name="Plewe S."/>
            <person name="Sproer C."/>
            <person name="Bunk B."/>
            <person name="Schulz-Vogt H.N."/>
        </authorList>
    </citation>
    <scope>NUCLEOTIDE SEQUENCE [LARGE SCALE GENOMIC DNA]</scope>
    <source>
        <strain evidence="1 2">GD2</strain>
    </source>
</reference>
<keyword evidence="2" id="KW-1185">Reference proteome</keyword>
<dbReference type="EMBL" id="CP054492">
    <property type="protein sequence ID" value="QOY53212.1"/>
    <property type="molecule type" value="Genomic_DNA"/>
</dbReference>
<dbReference type="RefSeq" id="WP_194372045.1">
    <property type="nucleotide sequence ID" value="NZ_CP054492.1"/>
</dbReference>
<accession>A0A7S7LXK5</accession>
<dbReference type="InterPro" id="IPR010982">
    <property type="entry name" value="Lambda_DNA-bd_dom_sf"/>
</dbReference>
<evidence type="ECO:0000313" key="2">
    <source>
        <dbReference type="Proteomes" id="UP000593994"/>
    </source>
</evidence>
<dbReference type="SUPFAM" id="SSF47413">
    <property type="entry name" value="lambda repressor-like DNA-binding domains"/>
    <property type="match status" value="1"/>
</dbReference>
<name>A0A7S7LXK5_9BACT</name>
<sequence>MNNQLKNNYEFMTSAEIVKSLALKVKVIRKKRFKTQELFAEHIGMSFGKYARFEKTGQISFQGFLDIIKGIDRIEEIAVLFNEDKKIIKW</sequence>
<organism evidence="1 2">
    <name type="scientific">Candidatus Sulfurimonas baltica</name>
    <dbReference type="NCBI Taxonomy" id="2740404"/>
    <lineage>
        <taxon>Bacteria</taxon>
        <taxon>Pseudomonadati</taxon>
        <taxon>Campylobacterota</taxon>
        <taxon>Epsilonproteobacteria</taxon>
        <taxon>Campylobacterales</taxon>
        <taxon>Sulfurimonadaceae</taxon>
        <taxon>Sulfurimonas</taxon>
    </lineage>
</organism>
<evidence type="ECO:0000313" key="1">
    <source>
        <dbReference type="EMBL" id="QOY53212.1"/>
    </source>
</evidence>
<protein>
    <recommendedName>
        <fullName evidence="3">HTH cro/C1-type domain-containing protein</fullName>
    </recommendedName>
</protein>
<proteinExistence type="predicted"/>